<feature type="compositionally biased region" description="Basic and acidic residues" evidence="1">
    <location>
        <begin position="109"/>
        <end position="122"/>
    </location>
</feature>
<feature type="non-terminal residue" evidence="3">
    <location>
        <position position="139"/>
    </location>
</feature>
<protein>
    <recommendedName>
        <fullName evidence="2">Ketoreductase (KR) domain-containing protein</fullName>
    </recommendedName>
</protein>
<organism evidence="3 4">
    <name type="scientific">Prorocentrum cordatum</name>
    <dbReference type="NCBI Taxonomy" id="2364126"/>
    <lineage>
        <taxon>Eukaryota</taxon>
        <taxon>Sar</taxon>
        <taxon>Alveolata</taxon>
        <taxon>Dinophyceae</taxon>
        <taxon>Prorocentrales</taxon>
        <taxon>Prorocentraceae</taxon>
        <taxon>Prorocentrum</taxon>
    </lineage>
</organism>
<feature type="non-terminal residue" evidence="3">
    <location>
        <position position="1"/>
    </location>
</feature>
<feature type="region of interest" description="Disordered" evidence="1">
    <location>
        <begin position="84"/>
        <end position="122"/>
    </location>
</feature>
<dbReference type="EMBL" id="CAUYUJ010002870">
    <property type="protein sequence ID" value="CAK0802746.1"/>
    <property type="molecule type" value="Genomic_DNA"/>
</dbReference>
<keyword evidence="4" id="KW-1185">Reference proteome</keyword>
<proteinExistence type="predicted"/>
<feature type="region of interest" description="Disordered" evidence="1">
    <location>
        <begin position="1"/>
        <end position="28"/>
    </location>
</feature>
<evidence type="ECO:0000259" key="2">
    <source>
        <dbReference type="Pfam" id="PF08659"/>
    </source>
</evidence>
<comment type="caution">
    <text evidence="3">The sequence shown here is derived from an EMBL/GenBank/DDBJ whole genome shotgun (WGS) entry which is preliminary data.</text>
</comment>
<dbReference type="Pfam" id="PF08659">
    <property type="entry name" value="KR"/>
    <property type="match status" value="1"/>
</dbReference>
<evidence type="ECO:0000313" key="4">
    <source>
        <dbReference type="Proteomes" id="UP001189429"/>
    </source>
</evidence>
<sequence length="139" mass="14665">PAQIWWPANPNVSSDTVRPPQSVGTGPRPREVFASTSGLLGLSRSSDYAAVNGYLNALITFRRTFGACGQANMWGQIAGTGLAGHGTGAAGRGGAGEQVEVPVAPPLPRKQEKRPAEDLEYPKEFYQRDRAGWAGEASA</sequence>
<gene>
    <name evidence="3" type="ORF">PCOR1329_LOCUS10148</name>
</gene>
<dbReference type="Proteomes" id="UP001189429">
    <property type="component" value="Unassembled WGS sequence"/>
</dbReference>
<evidence type="ECO:0000313" key="3">
    <source>
        <dbReference type="EMBL" id="CAK0802746.1"/>
    </source>
</evidence>
<evidence type="ECO:0000256" key="1">
    <source>
        <dbReference type="SAM" id="MobiDB-lite"/>
    </source>
</evidence>
<name>A0ABN9QHD4_9DINO</name>
<feature type="domain" description="Ketoreductase (KR)" evidence="2">
    <location>
        <begin position="32"/>
        <end position="77"/>
    </location>
</feature>
<feature type="compositionally biased region" description="Gly residues" evidence="1">
    <location>
        <begin position="84"/>
        <end position="96"/>
    </location>
</feature>
<dbReference type="Gene3D" id="3.40.50.720">
    <property type="entry name" value="NAD(P)-binding Rossmann-like Domain"/>
    <property type="match status" value="1"/>
</dbReference>
<dbReference type="InterPro" id="IPR013968">
    <property type="entry name" value="PKS_KR"/>
</dbReference>
<reference evidence="3" key="1">
    <citation type="submission" date="2023-10" db="EMBL/GenBank/DDBJ databases">
        <authorList>
            <person name="Chen Y."/>
            <person name="Shah S."/>
            <person name="Dougan E. K."/>
            <person name="Thang M."/>
            <person name="Chan C."/>
        </authorList>
    </citation>
    <scope>NUCLEOTIDE SEQUENCE [LARGE SCALE GENOMIC DNA]</scope>
</reference>
<accession>A0ABN9QHD4</accession>